<dbReference type="PRINTS" id="PR00205">
    <property type="entry name" value="CADHERIN"/>
</dbReference>
<gene>
    <name evidence="5" type="ORF">MGAL_10B055348</name>
</gene>
<accession>A0A8B6G7U1</accession>
<dbReference type="OrthoDB" id="6252479at2759"/>
<keyword evidence="3" id="KW-0106">Calcium</keyword>
<dbReference type="SUPFAM" id="SSF49313">
    <property type="entry name" value="Cadherin-like"/>
    <property type="match status" value="4"/>
</dbReference>
<dbReference type="PANTHER" id="PTHR24026">
    <property type="entry name" value="FAT ATYPICAL CADHERIN-RELATED"/>
    <property type="match status" value="1"/>
</dbReference>
<feature type="domain" description="Cadherin" evidence="4">
    <location>
        <begin position="78"/>
        <end position="154"/>
    </location>
</feature>
<keyword evidence="1" id="KW-0812">Transmembrane</keyword>
<evidence type="ECO:0000313" key="6">
    <source>
        <dbReference type="Proteomes" id="UP000596742"/>
    </source>
</evidence>
<dbReference type="PROSITE" id="PS50268">
    <property type="entry name" value="CADHERIN_2"/>
    <property type="match status" value="5"/>
</dbReference>
<sequence>MANDYAYMEGCELQTTKSIVWNISIKQRKQEINNQTFKIGPNDIPSIEKATHLGIIRTTPLKGNMIANVEEKIKKASTYSLLGGGFHGHNGDTTKFQLNGASLELKSSIDVDTEANQWSIEITVNDATPHIYATPTKIYVFVVITGIDDNVPVWHTDHNGIYTASIVENSAVGTLVQTITATDVDEAGTADSAITYGIETVTSLFGIEAETGKIYISTTSLDRETASSHVLTISAYSSTMTASKITGSITITLTDENDVTPTFTQLFRLPPSILASDTDVTGVNSQITYVLTGGHTTTGCEMSVNSGTGVISLTNNLDYENEASCTVIIEARDGGTPNLVGTATAIITVTPVNEFTPSFTGLPYSKDVSEDTAIDGDTGINGQINYGFVTGNTNSDFSIAANGDVTVANVLSQQTYDLEIQASDQAAVPKRQLYMLMSLLQHLLLYYSTRHKRYADDGLNSNLLYTLTAGNTANAFRLDGAVVEVNSALDYETTSQYILVIEAKDQGTPPDLHRCQLLLM</sequence>
<protein>
    <recommendedName>
        <fullName evidence="4">Cadherin domain-containing protein</fullName>
    </recommendedName>
</protein>
<comment type="caution">
    <text evidence="5">The sequence shown here is derived from an EMBL/GenBank/DDBJ whole genome shotgun (WGS) entry which is preliminary data.</text>
</comment>
<organism evidence="5 6">
    <name type="scientific">Mytilus galloprovincialis</name>
    <name type="common">Mediterranean mussel</name>
    <dbReference type="NCBI Taxonomy" id="29158"/>
    <lineage>
        <taxon>Eukaryota</taxon>
        <taxon>Metazoa</taxon>
        <taxon>Spiralia</taxon>
        <taxon>Lophotrochozoa</taxon>
        <taxon>Mollusca</taxon>
        <taxon>Bivalvia</taxon>
        <taxon>Autobranchia</taxon>
        <taxon>Pteriomorphia</taxon>
        <taxon>Mytilida</taxon>
        <taxon>Mytiloidea</taxon>
        <taxon>Mytilidae</taxon>
        <taxon>Mytilinae</taxon>
        <taxon>Mytilus</taxon>
    </lineage>
</organism>
<dbReference type="Proteomes" id="UP000596742">
    <property type="component" value="Unassembled WGS sequence"/>
</dbReference>
<feature type="domain" description="Cadherin" evidence="4">
    <location>
        <begin position="273"/>
        <end position="359"/>
    </location>
</feature>
<dbReference type="Gene3D" id="2.60.40.60">
    <property type="entry name" value="Cadherins"/>
    <property type="match status" value="4"/>
</dbReference>
<feature type="domain" description="Cadherin" evidence="4">
    <location>
        <begin position="158"/>
        <end position="263"/>
    </location>
</feature>
<keyword evidence="6" id="KW-1185">Reference proteome</keyword>
<dbReference type="InterPro" id="IPR002126">
    <property type="entry name" value="Cadherin-like_dom"/>
</dbReference>
<dbReference type="GO" id="GO:0007156">
    <property type="term" value="P:homophilic cell adhesion via plasma membrane adhesion molecules"/>
    <property type="evidence" value="ECO:0007669"/>
    <property type="project" value="InterPro"/>
</dbReference>
<dbReference type="PANTHER" id="PTHR24026:SF126">
    <property type="entry name" value="PROTOCADHERIN FAT 4"/>
    <property type="match status" value="1"/>
</dbReference>
<proteinExistence type="predicted"/>
<dbReference type="CDD" id="cd11304">
    <property type="entry name" value="Cadherin_repeat"/>
    <property type="match status" value="4"/>
</dbReference>
<dbReference type="EMBL" id="UYJE01007990">
    <property type="protein sequence ID" value="VDI60018.1"/>
    <property type="molecule type" value="Genomic_DNA"/>
</dbReference>
<feature type="domain" description="Cadherin" evidence="4">
    <location>
        <begin position="372"/>
        <end position="429"/>
    </location>
</feature>
<keyword evidence="2" id="KW-1133">Transmembrane helix</keyword>
<name>A0A8B6G7U1_MYTGA</name>
<evidence type="ECO:0000256" key="3">
    <source>
        <dbReference type="PROSITE-ProRule" id="PRU00043"/>
    </source>
</evidence>
<dbReference type="GO" id="GO:0005509">
    <property type="term" value="F:calcium ion binding"/>
    <property type="evidence" value="ECO:0007669"/>
    <property type="project" value="UniProtKB-UniRule"/>
</dbReference>
<reference evidence="5" key="1">
    <citation type="submission" date="2018-11" db="EMBL/GenBank/DDBJ databases">
        <authorList>
            <person name="Alioto T."/>
            <person name="Alioto T."/>
        </authorList>
    </citation>
    <scope>NUCLEOTIDE SEQUENCE</scope>
</reference>
<keyword evidence="2" id="KW-0472">Membrane</keyword>
<dbReference type="GO" id="GO:0005886">
    <property type="term" value="C:plasma membrane"/>
    <property type="evidence" value="ECO:0007669"/>
    <property type="project" value="UniProtKB-SubCell"/>
</dbReference>
<evidence type="ECO:0000256" key="1">
    <source>
        <dbReference type="ARBA" id="ARBA00022692"/>
    </source>
</evidence>
<evidence type="ECO:0000313" key="5">
    <source>
        <dbReference type="EMBL" id="VDI60018.1"/>
    </source>
</evidence>
<feature type="domain" description="Cadherin" evidence="4">
    <location>
        <begin position="455"/>
        <end position="510"/>
    </location>
</feature>
<dbReference type="SMART" id="SM00112">
    <property type="entry name" value="CA"/>
    <property type="match status" value="4"/>
</dbReference>
<dbReference type="InterPro" id="IPR015919">
    <property type="entry name" value="Cadherin-like_sf"/>
</dbReference>
<evidence type="ECO:0000259" key="4">
    <source>
        <dbReference type="PROSITE" id="PS50268"/>
    </source>
</evidence>
<dbReference type="Pfam" id="PF00028">
    <property type="entry name" value="Cadherin"/>
    <property type="match status" value="4"/>
</dbReference>
<dbReference type="AlphaFoldDB" id="A0A8B6G7U1"/>
<evidence type="ECO:0000256" key="2">
    <source>
        <dbReference type="ARBA" id="ARBA00022989"/>
    </source>
</evidence>